<organism evidence="1">
    <name type="scientific">uncultured Caudovirales phage</name>
    <dbReference type="NCBI Taxonomy" id="2100421"/>
    <lineage>
        <taxon>Viruses</taxon>
        <taxon>Duplodnaviria</taxon>
        <taxon>Heunggongvirae</taxon>
        <taxon>Uroviricota</taxon>
        <taxon>Caudoviricetes</taxon>
        <taxon>Peduoviridae</taxon>
        <taxon>Maltschvirus</taxon>
        <taxon>Maltschvirus maltsch</taxon>
    </lineage>
</organism>
<sequence length="33" mass="3764">MQTFTFTVDGQTYIIEASSYHDARIQLDALLNT</sequence>
<protein>
    <submittedName>
        <fullName evidence="1">Uncharacterized protein</fullName>
    </submittedName>
</protein>
<proteinExistence type="predicted"/>
<dbReference type="EMBL" id="LR796233">
    <property type="protein sequence ID" value="CAB4128092.1"/>
    <property type="molecule type" value="Genomic_DNA"/>
</dbReference>
<reference evidence="1" key="1">
    <citation type="submission" date="2020-04" db="EMBL/GenBank/DDBJ databases">
        <authorList>
            <person name="Chiriac C."/>
            <person name="Salcher M."/>
            <person name="Ghai R."/>
            <person name="Kavagutti S V."/>
        </authorList>
    </citation>
    <scope>NUCLEOTIDE SEQUENCE</scope>
</reference>
<gene>
    <name evidence="1" type="ORF">UFOVP112_5</name>
</gene>
<name>A0A6J5L3F2_9CAUD</name>
<accession>A0A6J5L3F2</accession>
<evidence type="ECO:0000313" key="1">
    <source>
        <dbReference type="EMBL" id="CAB4128092.1"/>
    </source>
</evidence>